<feature type="transmembrane region" description="Helical" evidence="1">
    <location>
        <begin position="21"/>
        <end position="42"/>
    </location>
</feature>
<evidence type="ECO:0000256" key="1">
    <source>
        <dbReference type="SAM" id="Phobius"/>
    </source>
</evidence>
<dbReference type="EMBL" id="MSFK01000007">
    <property type="protein sequence ID" value="PWY93354.1"/>
    <property type="molecule type" value="Genomic_DNA"/>
</dbReference>
<accession>A0A317X3Z4</accession>
<organism evidence="2 3">
    <name type="scientific">Aspergillus sclerotioniger CBS 115572</name>
    <dbReference type="NCBI Taxonomy" id="1450535"/>
    <lineage>
        <taxon>Eukaryota</taxon>
        <taxon>Fungi</taxon>
        <taxon>Dikarya</taxon>
        <taxon>Ascomycota</taxon>
        <taxon>Pezizomycotina</taxon>
        <taxon>Eurotiomycetes</taxon>
        <taxon>Eurotiomycetidae</taxon>
        <taxon>Eurotiales</taxon>
        <taxon>Aspergillaceae</taxon>
        <taxon>Aspergillus</taxon>
        <taxon>Aspergillus subgen. Circumdati</taxon>
    </lineage>
</organism>
<evidence type="ECO:0000313" key="2">
    <source>
        <dbReference type="EMBL" id="PWY93354.1"/>
    </source>
</evidence>
<keyword evidence="1" id="KW-1133">Transmembrane helix</keyword>
<evidence type="ECO:0000313" key="3">
    <source>
        <dbReference type="Proteomes" id="UP000246702"/>
    </source>
</evidence>
<protein>
    <submittedName>
        <fullName evidence="2">Uncharacterized protein</fullName>
    </submittedName>
</protein>
<name>A0A317X3Z4_9EURO</name>
<sequence length="204" mass="23418">MGDLNWMSKGKNFFSPLILRVRIVFLFVHYLCIIGVVFLAHLRTKSPSYQSDFCGRKTWVPCLSWSSLNFCYIHVPKLRAPHLVIYSSPTASVNHSKGEVGRYGVFPTRFSFSQAYPPSLYNLRRDFCIQDTLRVEMATSAMESWLQCSGTPSILRRYCLIREGTTEYSLLVIGMLYCNDMAPYDCTSYPQANLSQQRSASFLR</sequence>
<reference evidence="2 3" key="1">
    <citation type="submission" date="2016-12" db="EMBL/GenBank/DDBJ databases">
        <title>The genomes of Aspergillus section Nigri reveals drivers in fungal speciation.</title>
        <authorList>
            <consortium name="DOE Joint Genome Institute"/>
            <person name="Vesth T.C."/>
            <person name="Nybo J."/>
            <person name="Theobald S."/>
            <person name="Brandl J."/>
            <person name="Frisvad J.C."/>
            <person name="Nielsen K.F."/>
            <person name="Lyhne E.K."/>
            <person name="Kogle M.E."/>
            <person name="Kuo A."/>
            <person name="Riley R."/>
            <person name="Clum A."/>
            <person name="Nolan M."/>
            <person name="Lipzen A."/>
            <person name="Salamov A."/>
            <person name="Henrissat B."/>
            <person name="Wiebenga A."/>
            <person name="De Vries R.P."/>
            <person name="Grigoriev I.V."/>
            <person name="Mortensen U.H."/>
            <person name="Andersen M.R."/>
            <person name="Baker S.E."/>
        </authorList>
    </citation>
    <scope>NUCLEOTIDE SEQUENCE [LARGE SCALE GENOMIC DNA]</scope>
    <source>
        <strain evidence="2 3">CBS 115572</strain>
    </source>
</reference>
<keyword evidence="1" id="KW-0812">Transmembrane</keyword>
<dbReference type="GeneID" id="37109364"/>
<keyword evidence="1" id="KW-0472">Membrane</keyword>
<comment type="caution">
    <text evidence="2">The sequence shown here is derived from an EMBL/GenBank/DDBJ whole genome shotgun (WGS) entry which is preliminary data.</text>
</comment>
<keyword evidence="3" id="KW-1185">Reference proteome</keyword>
<proteinExistence type="predicted"/>
<dbReference type="RefSeq" id="XP_025470115.1">
    <property type="nucleotide sequence ID" value="XM_025607221.1"/>
</dbReference>
<gene>
    <name evidence="2" type="ORF">BO94DRAFT_372773</name>
</gene>
<dbReference type="Proteomes" id="UP000246702">
    <property type="component" value="Unassembled WGS sequence"/>
</dbReference>
<dbReference type="AlphaFoldDB" id="A0A317X3Z4"/>